<name>A0ACC2NYQ6_9HYME</name>
<dbReference type="Proteomes" id="UP001239111">
    <property type="component" value="Chromosome 2"/>
</dbReference>
<keyword evidence="2" id="KW-1185">Reference proteome</keyword>
<organism evidence="1 2">
    <name type="scientific">Eretmocerus hayati</name>
    <dbReference type="NCBI Taxonomy" id="131215"/>
    <lineage>
        <taxon>Eukaryota</taxon>
        <taxon>Metazoa</taxon>
        <taxon>Ecdysozoa</taxon>
        <taxon>Arthropoda</taxon>
        <taxon>Hexapoda</taxon>
        <taxon>Insecta</taxon>
        <taxon>Pterygota</taxon>
        <taxon>Neoptera</taxon>
        <taxon>Endopterygota</taxon>
        <taxon>Hymenoptera</taxon>
        <taxon>Apocrita</taxon>
        <taxon>Proctotrupomorpha</taxon>
        <taxon>Chalcidoidea</taxon>
        <taxon>Aphelinidae</taxon>
        <taxon>Aphelininae</taxon>
        <taxon>Eretmocerus</taxon>
    </lineage>
</organism>
<reference evidence="1" key="1">
    <citation type="submission" date="2023-04" db="EMBL/GenBank/DDBJ databases">
        <title>A chromosome-level genome assembly of the parasitoid wasp Eretmocerus hayati.</title>
        <authorList>
            <person name="Zhong Y."/>
            <person name="Liu S."/>
            <person name="Liu Y."/>
        </authorList>
    </citation>
    <scope>NUCLEOTIDE SEQUENCE</scope>
    <source>
        <strain evidence="1">ZJU_SS_LIU_2023</strain>
    </source>
</reference>
<protein>
    <submittedName>
        <fullName evidence="1">Uncharacterized protein</fullName>
    </submittedName>
</protein>
<sequence length="227" mass="25236">MMLRLSLLCLCLCLYKQGTHGASVSVTEVEVGGLAELPCLSIDDFHRFMFWQLKDDTPDKTRIIGPGNPPDEKKYNYEVLSGKLLIKSVSTAESGFYKCVSRGIEDNSAINVHVVELVVKKDFQGLTESSFETHLLWGMAITMFILVGIAMTLFILILKRKRAQQNVFGIMDESRENSPAKYISSMQSAPMTPSSRNLEAGGIANMGLDVDFPKVFHQLQKGQTLPL</sequence>
<gene>
    <name evidence="1" type="ORF">QAD02_012112</name>
</gene>
<accession>A0ACC2NYQ6</accession>
<evidence type="ECO:0000313" key="1">
    <source>
        <dbReference type="EMBL" id="KAJ8676325.1"/>
    </source>
</evidence>
<dbReference type="EMBL" id="CM056742">
    <property type="protein sequence ID" value="KAJ8676325.1"/>
    <property type="molecule type" value="Genomic_DNA"/>
</dbReference>
<comment type="caution">
    <text evidence="1">The sequence shown here is derived from an EMBL/GenBank/DDBJ whole genome shotgun (WGS) entry which is preliminary data.</text>
</comment>
<evidence type="ECO:0000313" key="2">
    <source>
        <dbReference type="Proteomes" id="UP001239111"/>
    </source>
</evidence>
<proteinExistence type="predicted"/>